<dbReference type="EMBL" id="JARRTL010000019">
    <property type="protein sequence ID" value="MEC0486579.1"/>
    <property type="molecule type" value="Genomic_DNA"/>
</dbReference>
<dbReference type="Proteomes" id="UP001341297">
    <property type="component" value="Unassembled WGS sequence"/>
</dbReference>
<name>A0ABU6H789_9BACI</name>
<gene>
    <name evidence="1" type="ORF">P8828_17485</name>
</gene>
<reference evidence="1 2" key="1">
    <citation type="submission" date="2023-03" db="EMBL/GenBank/DDBJ databases">
        <title>Agriculturally important microbes genome sequencing.</title>
        <authorList>
            <person name="Dunlap C."/>
        </authorList>
    </citation>
    <scope>NUCLEOTIDE SEQUENCE [LARGE SCALE GENOMIC DNA]</scope>
    <source>
        <strain evidence="1 2">CBP-3203</strain>
    </source>
</reference>
<evidence type="ECO:0000313" key="1">
    <source>
        <dbReference type="EMBL" id="MEC0486579.1"/>
    </source>
</evidence>
<accession>A0ABU6H789</accession>
<proteinExistence type="predicted"/>
<keyword evidence="2" id="KW-1185">Reference proteome</keyword>
<organism evidence="1 2">
    <name type="scientific">Bacillus glycinifermentans</name>
    <dbReference type="NCBI Taxonomy" id="1664069"/>
    <lineage>
        <taxon>Bacteria</taxon>
        <taxon>Bacillati</taxon>
        <taxon>Bacillota</taxon>
        <taxon>Bacilli</taxon>
        <taxon>Bacillales</taxon>
        <taxon>Bacillaceae</taxon>
        <taxon>Bacillus</taxon>
    </lineage>
</organism>
<protein>
    <submittedName>
        <fullName evidence="1">Uncharacterized protein</fullName>
    </submittedName>
</protein>
<comment type="caution">
    <text evidence="1">The sequence shown here is derived from an EMBL/GenBank/DDBJ whole genome shotgun (WGS) entry which is preliminary data.</text>
</comment>
<evidence type="ECO:0000313" key="2">
    <source>
        <dbReference type="Proteomes" id="UP001341297"/>
    </source>
</evidence>
<sequence>MGDFFYSTLSYDRDKKNEREYRVQEGEPADTDILHIDIVQLIGGRF</sequence>
<dbReference type="RefSeq" id="WP_232517687.1">
    <property type="nucleotide sequence ID" value="NZ_CP023481.1"/>
</dbReference>